<accession>A0A6L9MTV6</accession>
<dbReference type="Proteomes" id="UP000478837">
    <property type="component" value="Unassembled WGS sequence"/>
</dbReference>
<keyword evidence="4" id="KW-1134">Transmembrane beta strand</keyword>
<comment type="caution">
    <text evidence="9">The sequence shown here is derived from an EMBL/GenBank/DDBJ whole genome shotgun (WGS) entry which is preliminary data.</text>
</comment>
<comment type="subcellular location">
    <subcellularLocation>
        <location evidence="1">Cell outer membrane</location>
    </subcellularLocation>
</comment>
<dbReference type="AlphaFoldDB" id="A0A6L9MTV6"/>
<evidence type="ECO:0000256" key="8">
    <source>
        <dbReference type="SAM" id="SignalP"/>
    </source>
</evidence>
<keyword evidence="5" id="KW-0812">Transmembrane</keyword>
<dbReference type="GO" id="GO:1990281">
    <property type="term" value="C:efflux pump complex"/>
    <property type="evidence" value="ECO:0007669"/>
    <property type="project" value="TreeGrafter"/>
</dbReference>
<sequence length="464" mass="52580">MNRIYFSLSILMGFLLITHSALAEQTRNVISLEQAISRAQQNDPWLHGSQLNQKATEYRSDAANTWANPKVSLSMMNLPTNSWAFNQEAMTQFNIGVAQMFPRGDSLAIREAQLNIQASQFSFLREDRKAKLETLVSELWLDAYLAQRTIALIESDRALFEQMSEVARANYASTVGNTRQQDVIRADLEIIQLEDRLMVQQQALESAVAQLNEFLHVYSRNQSGEAFNFDSQPLAFSVSNTLPKIALNSQEITNMTTYKRSRMARVLSQHPAVRALEVKRKVSEKAIDLAKQQYKPQWGVNANYGYRDDMPSGQSRADFFSVGVSFDVPLFTKKRQDKEVAASVADAEAVKTEKLLLTKKMLSAVEKEIKQLNRLRERQAIYEQQLLIQTHEQAEASLTAYTNDDGDFAEVVRARIAVLNARIASLQINVEALKTVSRINYFFSDSHNNTYQSDQGLTLQEGEK</sequence>
<dbReference type="InterPro" id="IPR003423">
    <property type="entry name" value="OMP_efflux"/>
</dbReference>
<keyword evidence="8" id="KW-0732">Signal</keyword>
<gene>
    <name evidence="9" type="ORF">GTW09_09195</name>
</gene>
<keyword evidence="7" id="KW-0998">Cell outer membrane</keyword>
<evidence type="ECO:0000256" key="5">
    <source>
        <dbReference type="ARBA" id="ARBA00022692"/>
    </source>
</evidence>
<dbReference type="GO" id="GO:0015562">
    <property type="term" value="F:efflux transmembrane transporter activity"/>
    <property type="evidence" value="ECO:0007669"/>
    <property type="project" value="InterPro"/>
</dbReference>
<dbReference type="InterPro" id="IPR051906">
    <property type="entry name" value="TolC-like"/>
</dbReference>
<comment type="similarity">
    <text evidence="2">Belongs to the outer membrane factor (OMF) (TC 1.B.17) family.</text>
</comment>
<keyword evidence="3" id="KW-0813">Transport</keyword>
<dbReference type="RefSeq" id="WP_163111638.1">
    <property type="nucleotide sequence ID" value="NZ_JAAAWP010000004.1"/>
</dbReference>
<organism evidence="9 10">
    <name type="scientific">Alteromonas hispanica</name>
    <dbReference type="NCBI Taxonomy" id="315421"/>
    <lineage>
        <taxon>Bacteria</taxon>
        <taxon>Pseudomonadati</taxon>
        <taxon>Pseudomonadota</taxon>
        <taxon>Gammaproteobacteria</taxon>
        <taxon>Alteromonadales</taxon>
        <taxon>Alteromonadaceae</taxon>
        <taxon>Alteromonas/Salinimonas group</taxon>
        <taxon>Alteromonas</taxon>
    </lineage>
</organism>
<evidence type="ECO:0000313" key="9">
    <source>
        <dbReference type="EMBL" id="NDW21692.1"/>
    </source>
</evidence>
<dbReference type="Gene3D" id="1.20.1600.10">
    <property type="entry name" value="Outer membrane efflux proteins (OEP)"/>
    <property type="match status" value="1"/>
</dbReference>
<evidence type="ECO:0000256" key="3">
    <source>
        <dbReference type="ARBA" id="ARBA00022448"/>
    </source>
</evidence>
<name>A0A6L9MTV6_9ALTE</name>
<dbReference type="EMBL" id="JAAAWP010000004">
    <property type="protein sequence ID" value="NDW21692.1"/>
    <property type="molecule type" value="Genomic_DNA"/>
</dbReference>
<evidence type="ECO:0000256" key="7">
    <source>
        <dbReference type="ARBA" id="ARBA00023237"/>
    </source>
</evidence>
<proteinExistence type="inferred from homology"/>
<dbReference type="Pfam" id="PF02321">
    <property type="entry name" value="OEP"/>
    <property type="match status" value="1"/>
</dbReference>
<protein>
    <submittedName>
        <fullName evidence="9">TolC family protein</fullName>
    </submittedName>
</protein>
<evidence type="ECO:0000256" key="4">
    <source>
        <dbReference type="ARBA" id="ARBA00022452"/>
    </source>
</evidence>
<evidence type="ECO:0000256" key="6">
    <source>
        <dbReference type="ARBA" id="ARBA00023136"/>
    </source>
</evidence>
<reference evidence="9 10" key="1">
    <citation type="submission" date="2020-01" db="EMBL/GenBank/DDBJ databases">
        <title>Genomes of bacteria type strains.</title>
        <authorList>
            <person name="Chen J."/>
            <person name="Zhu S."/>
            <person name="Yang J."/>
        </authorList>
    </citation>
    <scope>NUCLEOTIDE SEQUENCE [LARGE SCALE GENOMIC DNA]</scope>
    <source>
        <strain evidence="9 10">LMG 22958</strain>
    </source>
</reference>
<dbReference type="PANTHER" id="PTHR30026">
    <property type="entry name" value="OUTER MEMBRANE PROTEIN TOLC"/>
    <property type="match status" value="1"/>
</dbReference>
<evidence type="ECO:0000256" key="2">
    <source>
        <dbReference type="ARBA" id="ARBA00007613"/>
    </source>
</evidence>
<feature type="signal peptide" evidence="8">
    <location>
        <begin position="1"/>
        <end position="23"/>
    </location>
</feature>
<evidence type="ECO:0000256" key="1">
    <source>
        <dbReference type="ARBA" id="ARBA00004442"/>
    </source>
</evidence>
<feature type="chain" id="PRO_5026718659" evidence="8">
    <location>
        <begin position="24"/>
        <end position="464"/>
    </location>
</feature>
<dbReference type="GO" id="GO:0009279">
    <property type="term" value="C:cell outer membrane"/>
    <property type="evidence" value="ECO:0007669"/>
    <property type="project" value="UniProtKB-SubCell"/>
</dbReference>
<keyword evidence="10" id="KW-1185">Reference proteome</keyword>
<dbReference type="GO" id="GO:0015288">
    <property type="term" value="F:porin activity"/>
    <property type="evidence" value="ECO:0007669"/>
    <property type="project" value="TreeGrafter"/>
</dbReference>
<dbReference type="PANTHER" id="PTHR30026:SF20">
    <property type="entry name" value="OUTER MEMBRANE PROTEIN TOLC"/>
    <property type="match status" value="1"/>
</dbReference>
<dbReference type="SUPFAM" id="SSF56954">
    <property type="entry name" value="Outer membrane efflux proteins (OEP)"/>
    <property type="match status" value="1"/>
</dbReference>
<keyword evidence="6" id="KW-0472">Membrane</keyword>
<evidence type="ECO:0000313" key="10">
    <source>
        <dbReference type="Proteomes" id="UP000478837"/>
    </source>
</evidence>